<protein>
    <recommendedName>
        <fullName evidence="2">Nephrocystin 3-like N-terminal domain-containing protein</fullName>
    </recommendedName>
</protein>
<dbReference type="PANTHER" id="PTHR10039:SF14">
    <property type="entry name" value="NACHT DOMAIN-CONTAINING PROTEIN"/>
    <property type="match status" value="1"/>
</dbReference>
<sequence length="607" mass="67884">MYNRIETELRTHVSSESQLGGKFIKDLCAEGTRLDVFSAISNWVLRVDGDDEMRRSEQGNSVGKRGTVSWNGHGSQCLCVVGVPGSGKSTIAASIAGDLLGIRQSDPSTFIVHYFVRRGVDTTINYNTIFPTLALKLAHLRPSFAKLLREKIPDVSIGVLNSLQTCDKALLLDPITKIPHEKFLVVIDALDEVSQLEKLARILSRIIGELPPNIRLILTTRPEDRILHVNHYLSTRLRSEIEEICGNEQEWSSWPTTAQLDALTSRAEGLFVWAATAVVSITNFITRKGKSGRDKFLEQLISRHSLDSPYAFVLHQACGNVEEDAAERLEASNLFLGFLVVAVEPLPFSAIVQGTAPITPDTPPQMHKSFVDYLISADAGRFRITTCKAHLSAFDRCHATMETALHFSMGSIKSSYDLDDDDPELRSRLDACISRETRYACHHWAQHLMGTDSTSSATIAPHIKQLSLSLRELCQLRVLFWMEVMSLLMLTGPCRKAIDLAKMYASKSHNYALAEMLSDVESLWSSFNSDVAHLSTPHLRHKKLFRFFGQIPRSFGLIIDTSSFSRPTAFGSLLDVAEYVFVHHKDDGCQVKDCILQEIKHDDWVEK</sequence>
<dbReference type="PANTHER" id="PTHR10039">
    <property type="entry name" value="AMELOGENIN"/>
    <property type="match status" value="1"/>
</dbReference>
<accession>A0A5C3Q0P2</accession>
<proteinExistence type="predicted"/>
<keyword evidence="4" id="KW-1185">Reference proteome</keyword>
<dbReference type="STRING" id="1884261.A0A5C3Q0P2"/>
<dbReference type="AlphaFoldDB" id="A0A5C3Q0P2"/>
<reference evidence="3 4" key="1">
    <citation type="journal article" date="2019" name="Nat. Ecol. Evol.">
        <title>Megaphylogeny resolves global patterns of mushroom evolution.</title>
        <authorList>
            <person name="Varga T."/>
            <person name="Krizsan K."/>
            <person name="Foldi C."/>
            <person name="Dima B."/>
            <person name="Sanchez-Garcia M."/>
            <person name="Sanchez-Ramirez S."/>
            <person name="Szollosi G.J."/>
            <person name="Szarkandi J.G."/>
            <person name="Papp V."/>
            <person name="Albert L."/>
            <person name="Andreopoulos W."/>
            <person name="Angelini C."/>
            <person name="Antonin V."/>
            <person name="Barry K.W."/>
            <person name="Bougher N.L."/>
            <person name="Buchanan P."/>
            <person name="Buyck B."/>
            <person name="Bense V."/>
            <person name="Catcheside P."/>
            <person name="Chovatia M."/>
            <person name="Cooper J."/>
            <person name="Damon W."/>
            <person name="Desjardin D."/>
            <person name="Finy P."/>
            <person name="Geml J."/>
            <person name="Haridas S."/>
            <person name="Hughes K."/>
            <person name="Justo A."/>
            <person name="Karasinski D."/>
            <person name="Kautmanova I."/>
            <person name="Kiss B."/>
            <person name="Kocsube S."/>
            <person name="Kotiranta H."/>
            <person name="LaButti K.M."/>
            <person name="Lechner B.E."/>
            <person name="Liimatainen K."/>
            <person name="Lipzen A."/>
            <person name="Lukacs Z."/>
            <person name="Mihaltcheva S."/>
            <person name="Morgado L.N."/>
            <person name="Niskanen T."/>
            <person name="Noordeloos M.E."/>
            <person name="Ohm R.A."/>
            <person name="Ortiz-Santana B."/>
            <person name="Ovrebo C."/>
            <person name="Racz N."/>
            <person name="Riley R."/>
            <person name="Savchenko A."/>
            <person name="Shiryaev A."/>
            <person name="Soop K."/>
            <person name="Spirin V."/>
            <person name="Szebenyi C."/>
            <person name="Tomsovsky M."/>
            <person name="Tulloss R.E."/>
            <person name="Uehling J."/>
            <person name="Grigoriev I.V."/>
            <person name="Vagvolgyi C."/>
            <person name="Papp T."/>
            <person name="Martin F.M."/>
            <person name="Miettinen O."/>
            <person name="Hibbett D.S."/>
            <person name="Nagy L.G."/>
        </authorList>
    </citation>
    <scope>NUCLEOTIDE SEQUENCE [LARGE SCALE GENOMIC DNA]</scope>
    <source>
        <strain evidence="3 4">CBS 309.79</strain>
    </source>
</reference>
<evidence type="ECO:0000256" key="1">
    <source>
        <dbReference type="ARBA" id="ARBA00022737"/>
    </source>
</evidence>
<dbReference type="EMBL" id="ML178889">
    <property type="protein sequence ID" value="TFK95371.1"/>
    <property type="molecule type" value="Genomic_DNA"/>
</dbReference>
<evidence type="ECO:0000259" key="2">
    <source>
        <dbReference type="Pfam" id="PF24883"/>
    </source>
</evidence>
<dbReference type="OrthoDB" id="538223at2759"/>
<evidence type="ECO:0000313" key="4">
    <source>
        <dbReference type="Proteomes" id="UP000305067"/>
    </source>
</evidence>
<gene>
    <name evidence="3" type="ORF">BDV98DRAFT_608987</name>
</gene>
<name>A0A5C3Q0P2_9AGAR</name>
<dbReference type="InterPro" id="IPR027417">
    <property type="entry name" value="P-loop_NTPase"/>
</dbReference>
<dbReference type="Gene3D" id="3.40.50.300">
    <property type="entry name" value="P-loop containing nucleotide triphosphate hydrolases"/>
    <property type="match status" value="1"/>
</dbReference>
<organism evidence="3 4">
    <name type="scientific">Pterulicium gracile</name>
    <dbReference type="NCBI Taxonomy" id="1884261"/>
    <lineage>
        <taxon>Eukaryota</taxon>
        <taxon>Fungi</taxon>
        <taxon>Dikarya</taxon>
        <taxon>Basidiomycota</taxon>
        <taxon>Agaricomycotina</taxon>
        <taxon>Agaricomycetes</taxon>
        <taxon>Agaricomycetidae</taxon>
        <taxon>Agaricales</taxon>
        <taxon>Pleurotineae</taxon>
        <taxon>Pterulaceae</taxon>
        <taxon>Pterulicium</taxon>
    </lineage>
</organism>
<dbReference type="InterPro" id="IPR056884">
    <property type="entry name" value="NPHP3-like_N"/>
</dbReference>
<dbReference type="Proteomes" id="UP000305067">
    <property type="component" value="Unassembled WGS sequence"/>
</dbReference>
<dbReference type="SUPFAM" id="SSF52540">
    <property type="entry name" value="P-loop containing nucleoside triphosphate hydrolases"/>
    <property type="match status" value="1"/>
</dbReference>
<dbReference type="Pfam" id="PF24883">
    <property type="entry name" value="NPHP3_N"/>
    <property type="match status" value="1"/>
</dbReference>
<evidence type="ECO:0000313" key="3">
    <source>
        <dbReference type="EMBL" id="TFK95371.1"/>
    </source>
</evidence>
<keyword evidence="1" id="KW-0677">Repeat</keyword>
<feature type="domain" description="Nephrocystin 3-like N-terminal" evidence="2">
    <location>
        <begin position="69"/>
        <end position="221"/>
    </location>
</feature>